<dbReference type="Pfam" id="PF00482">
    <property type="entry name" value="T2SSF"/>
    <property type="match status" value="2"/>
</dbReference>
<keyword evidence="5 9" id="KW-0812">Transmembrane</keyword>
<keyword evidence="3" id="KW-1003">Cell membrane</keyword>
<dbReference type="AlphaFoldDB" id="A0A3B1DW68"/>
<dbReference type="InterPro" id="IPR018076">
    <property type="entry name" value="T2SS_GspF_dom"/>
</dbReference>
<dbReference type="Gene3D" id="1.20.81.30">
    <property type="entry name" value="Type II secretion system (T2SS), domain F"/>
    <property type="match status" value="2"/>
</dbReference>
<evidence type="ECO:0000256" key="8">
    <source>
        <dbReference type="SAM" id="MobiDB-lite"/>
    </source>
</evidence>
<evidence type="ECO:0000313" key="11">
    <source>
        <dbReference type="EMBL" id="VAX39550.1"/>
    </source>
</evidence>
<comment type="similarity">
    <text evidence="2">Belongs to the GSP F family.</text>
</comment>
<dbReference type="PANTHER" id="PTHR30012:SF0">
    <property type="entry name" value="TYPE II SECRETION SYSTEM PROTEIN F-RELATED"/>
    <property type="match status" value="1"/>
</dbReference>
<keyword evidence="6 9" id="KW-1133">Transmembrane helix</keyword>
<feature type="transmembrane region" description="Helical" evidence="9">
    <location>
        <begin position="241"/>
        <end position="262"/>
    </location>
</feature>
<evidence type="ECO:0000256" key="9">
    <source>
        <dbReference type="SAM" id="Phobius"/>
    </source>
</evidence>
<protein>
    <submittedName>
        <fullName evidence="11">Type II secretory pathway, component PulF / Type IV fimbrial assembly protein PilC</fullName>
    </submittedName>
</protein>
<organism evidence="11">
    <name type="scientific">hydrothermal vent metagenome</name>
    <dbReference type="NCBI Taxonomy" id="652676"/>
    <lineage>
        <taxon>unclassified sequences</taxon>
        <taxon>metagenomes</taxon>
        <taxon>ecological metagenomes</taxon>
    </lineage>
</organism>
<gene>
    <name evidence="11" type="ORF">MNBD_PLANCTO03-1041</name>
</gene>
<proteinExistence type="inferred from homology"/>
<evidence type="ECO:0000259" key="10">
    <source>
        <dbReference type="Pfam" id="PF00482"/>
    </source>
</evidence>
<feature type="region of interest" description="Disordered" evidence="8">
    <location>
        <begin position="45"/>
        <end position="72"/>
    </location>
</feature>
<keyword evidence="7 9" id="KW-0472">Membrane</keyword>
<dbReference type="GO" id="GO:0005886">
    <property type="term" value="C:plasma membrane"/>
    <property type="evidence" value="ECO:0007669"/>
    <property type="project" value="UniProtKB-SubCell"/>
</dbReference>
<feature type="domain" description="Type II secretion system protein GspF" evidence="10">
    <location>
        <begin position="294"/>
        <end position="416"/>
    </location>
</feature>
<evidence type="ECO:0000256" key="6">
    <source>
        <dbReference type="ARBA" id="ARBA00022989"/>
    </source>
</evidence>
<dbReference type="EMBL" id="UOGK01000260">
    <property type="protein sequence ID" value="VAX39550.1"/>
    <property type="molecule type" value="Genomic_DNA"/>
</dbReference>
<evidence type="ECO:0000256" key="5">
    <source>
        <dbReference type="ARBA" id="ARBA00022692"/>
    </source>
</evidence>
<sequence length="427" mass="46217">MATFTYEALNTAGKPQKGTIEAGNSDEAVQRIKAQGYFPTSVREQKIKKSAAMEDGSETTKKKKRKKKTGGGRVGAKQLTLFTRQLSTLQDAGLPLLRSLQILESQAKPGGLKNTLINVCEEVEGGTSLSDSFGKCPKTFDRLYTKMVAAGEIGGVLDVILQRLSEFMEKSERLKRRIKGAMVYPIAVIFVAIAIMIFIMIIIIPKFKEIFADFGVALPALTRGLIYFSSWIAGTATPDQAVPGALIIIAAPFGIYFLWKLIRKAGPGRAITDTMLLWVPVLGTLIRKTVIARFTRTLGTLISAGVPILEAIKITAETSGNYVFEKALGKVHDSIREGESFAGPLRESKTCDAMVVNMIDVGEETGDMDTMLLKIADNYDEEVDVAVASLVSLLEPLMVVVLGLMVGTIVVAMFLPLVAMIESLGSA</sequence>
<dbReference type="InterPro" id="IPR003004">
    <property type="entry name" value="GspF/PilC"/>
</dbReference>
<feature type="transmembrane region" description="Helical" evidence="9">
    <location>
        <begin position="182"/>
        <end position="204"/>
    </location>
</feature>
<name>A0A3B1DW68_9ZZZZ</name>
<feature type="domain" description="Type II secretion system protein GspF" evidence="10">
    <location>
        <begin position="82"/>
        <end position="205"/>
    </location>
</feature>
<dbReference type="FunFam" id="1.20.81.30:FF:000001">
    <property type="entry name" value="Type II secretion system protein F"/>
    <property type="match status" value="2"/>
</dbReference>
<evidence type="ECO:0000256" key="7">
    <source>
        <dbReference type="ARBA" id="ARBA00023136"/>
    </source>
</evidence>
<keyword evidence="4" id="KW-0997">Cell inner membrane</keyword>
<comment type="subcellular location">
    <subcellularLocation>
        <location evidence="1">Cell inner membrane</location>
        <topology evidence="1">Multi-pass membrane protein</topology>
    </subcellularLocation>
</comment>
<evidence type="ECO:0000256" key="2">
    <source>
        <dbReference type="ARBA" id="ARBA00005745"/>
    </source>
</evidence>
<evidence type="ECO:0000256" key="4">
    <source>
        <dbReference type="ARBA" id="ARBA00022519"/>
    </source>
</evidence>
<dbReference type="PRINTS" id="PR00812">
    <property type="entry name" value="BCTERIALGSPF"/>
</dbReference>
<feature type="transmembrane region" description="Helical" evidence="9">
    <location>
        <begin position="397"/>
        <end position="421"/>
    </location>
</feature>
<dbReference type="InterPro" id="IPR042094">
    <property type="entry name" value="T2SS_GspF_sf"/>
</dbReference>
<evidence type="ECO:0000256" key="1">
    <source>
        <dbReference type="ARBA" id="ARBA00004429"/>
    </source>
</evidence>
<reference evidence="11" key="1">
    <citation type="submission" date="2018-06" db="EMBL/GenBank/DDBJ databases">
        <authorList>
            <person name="Zhirakovskaya E."/>
        </authorList>
    </citation>
    <scope>NUCLEOTIDE SEQUENCE</scope>
</reference>
<evidence type="ECO:0000256" key="3">
    <source>
        <dbReference type="ARBA" id="ARBA00022475"/>
    </source>
</evidence>
<feature type="compositionally biased region" description="Basic residues" evidence="8">
    <location>
        <begin position="61"/>
        <end position="70"/>
    </location>
</feature>
<dbReference type="PANTHER" id="PTHR30012">
    <property type="entry name" value="GENERAL SECRETION PATHWAY PROTEIN"/>
    <property type="match status" value="1"/>
</dbReference>
<accession>A0A3B1DW68</accession>